<dbReference type="KEGG" id="gfl:GRFL_0459"/>
<dbReference type="AlphaFoldDB" id="A0A1L7I1X3"/>
<evidence type="ECO:0000313" key="1">
    <source>
        <dbReference type="EMBL" id="APU67183.1"/>
    </source>
</evidence>
<keyword evidence="2" id="KW-1185">Reference proteome</keyword>
<organism evidence="1 2">
    <name type="scientific">Christiangramia flava JLT2011</name>
    <dbReference type="NCBI Taxonomy" id="1229726"/>
    <lineage>
        <taxon>Bacteria</taxon>
        <taxon>Pseudomonadati</taxon>
        <taxon>Bacteroidota</taxon>
        <taxon>Flavobacteriia</taxon>
        <taxon>Flavobacteriales</taxon>
        <taxon>Flavobacteriaceae</taxon>
        <taxon>Christiangramia</taxon>
    </lineage>
</organism>
<dbReference type="Pfam" id="PF19589">
    <property type="entry name" value="DUF6095"/>
    <property type="match status" value="1"/>
</dbReference>
<dbReference type="EMBL" id="CP016359">
    <property type="protein sequence ID" value="APU67183.1"/>
    <property type="molecule type" value="Genomic_DNA"/>
</dbReference>
<sequence length="74" mass="8215">MSKHTNKKTLSKGLKFLAIALLFTFIGPSVLYSAFHNQDKPLFIPILIIGVLATFGAILMMFRGIMTIVKALFD</sequence>
<proteinExistence type="predicted"/>
<accession>A0A1L7I1X3</accession>
<name>A0A1L7I1X3_9FLAO</name>
<dbReference type="RefSeq" id="WP_083643073.1">
    <property type="nucleotide sequence ID" value="NZ_AMRU01000013.1"/>
</dbReference>
<reference evidence="1 2" key="1">
    <citation type="submission" date="2016-07" db="EMBL/GenBank/DDBJ databases">
        <title>Multi-omics approach to identify versatile polysaccharide utilization systems of a marine flavobacterium Gramella flava.</title>
        <authorList>
            <person name="Tang K."/>
        </authorList>
    </citation>
    <scope>NUCLEOTIDE SEQUENCE [LARGE SCALE GENOMIC DNA]</scope>
    <source>
        <strain evidence="1 2">JLT2011</strain>
    </source>
</reference>
<evidence type="ECO:0000313" key="2">
    <source>
        <dbReference type="Proteomes" id="UP000186230"/>
    </source>
</evidence>
<protein>
    <submittedName>
        <fullName evidence="1">Uncharacterized protein</fullName>
    </submittedName>
</protein>
<dbReference type="OrthoDB" id="1447634at2"/>
<gene>
    <name evidence="1" type="ORF">GRFL_0459</name>
</gene>
<dbReference type="STRING" id="1229726.GRFL_0459"/>
<dbReference type="Proteomes" id="UP000186230">
    <property type="component" value="Chromosome"/>
</dbReference>
<dbReference type="InterPro" id="IPR046077">
    <property type="entry name" value="DUF6095"/>
</dbReference>